<dbReference type="AlphaFoldDB" id="A0A0D2L3T9"/>
<evidence type="ECO:0000256" key="1">
    <source>
        <dbReference type="ARBA" id="ARBA00004141"/>
    </source>
</evidence>
<evidence type="ECO:0000256" key="5">
    <source>
        <dbReference type="SAM" id="Phobius"/>
    </source>
</evidence>
<dbReference type="KEGG" id="mng:MNEG_6102"/>
<comment type="subcellular location">
    <subcellularLocation>
        <location evidence="1">Membrane</location>
        <topology evidence="1">Multi-pass membrane protein</topology>
    </subcellularLocation>
</comment>
<evidence type="ECO:0000256" key="4">
    <source>
        <dbReference type="ARBA" id="ARBA00023136"/>
    </source>
</evidence>
<dbReference type="GO" id="GO:0005886">
    <property type="term" value="C:plasma membrane"/>
    <property type="evidence" value="ECO:0007669"/>
    <property type="project" value="TreeGrafter"/>
</dbReference>
<dbReference type="STRING" id="145388.A0A0D2L3T9"/>
<evidence type="ECO:0000256" key="3">
    <source>
        <dbReference type="ARBA" id="ARBA00022989"/>
    </source>
</evidence>
<feature type="transmembrane region" description="Helical" evidence="5">
    <location>
        <begin position="185"/>
        <end position="205"/>
    </location>
</feature>
<evidence type="ECO:0000256" key="2">
    <source>
        <dbReference type="ARBA" id="ARBA00022692"/>
    </source>
</evidence>
<sequence length="337" mass="35022">MHEADHEVHESTLDVRIAAIFAIAAGALLCGLPPLFLRAFQSPDSPVARGARAFSGGIILALALIHIVPEAVMELSEVVSYPIGGITVLGGILVMIILESSLTALWSPKGDQVHSNHHHHNDMEASIKDTATHKDTDAAAPDAAAAHPPAAHAHACTSSLTAQRWLGPGGAGSAMAGVRAYVTAYTMELGCIFHSVIIGVGVGVITEDRHLVIVLLVALVIHQGLEGLSLGTVLALTPFSKVKKVIMVAMYAVTTSIGIAIGIGLASTYDHNSVASKVVQGTLNGVSGGMLIYISLLQLIAEEFSRADLLSHTRLRLGLTSGLLLGAACMAVLAIWS</sequence>
<feature type="transmembrane region" description="Helical" evidence="5">
    <location>
        <begin position="49"/>
        <end position="67"/>
    </location>
</feature>
<evidence type="ECO:0000313" key="7">
    <source>
        <dbReference type="Proteomes" id="UP000054498"/>
    </source>
</evidence>
<dbReference type="InterPro" id="IPR003689">
    <property type="entry name" value="ZIP"/>
</dbReference>
<dbReference type="Pfam" id="PF02535">
    <property type="entry name" value="Zip"/>
    <property type="match status" value="1"/>
</dbReference>
<dbReference type="EMBL" id="KK101181">
    <property type="protein sequence ID" value="KIZ01859.1"/>
    <property type="molecule type" value="Genomic_DNA"/>
</dbReference>
<reference evidence="6 7" key="1">
    <citation type="journal article" date="2013" name="BMC Genomics">
        <title>Reconstruction of the lipid metabolism for the microalga Monoraphidium neglectum from its genome sequence reveals characteristics suitable for biofuel production.</title>
        <authorList>
            <person name="Bogen C."/>
            <person name="Al-Dilaimi A."/>
            <person name="Albersmeier A."/>
            <person name="Wichmann J."/>
            <person name="Grundmann M."/>
            <person name="Rupp O."/>
            <person name="Lauersen K.J."/>
            <person name="Blifernez-Klassen O."/>
            <person name="Kalinowski J."/>
            <person name="Goesmann A."/>
            <person name="Mussgnug J.H."/>
            <person name="Kruse O."/>
        </authorList>
    </citation>
    <scope>NUCLEOTIDE SEQUENCE [LARGE SCALE GENOMIC DNA]</scope>
    <source>
        <strain evidence="6 7">SAG 48.87</strain>
    </source>
</reference>
<keyword evidence="7" id="KW-1185">Reference proteome</keyword>
<feature type="transmembrane region" description="Helical" evidence="5">
    <location>
        <begin position="281"/>
        <end position="301"/>
    </location>
</feature>
<protein>
    <submittedName>
        <fullName evidence="6">Putative zinc transporter 8</fullName>
    </submittedName>
</protein>
<feature type="transmembrane region" description="Helical" evidence="5">
    <location>
        <begin position="248"/>
        <end position="269"/>
    </location>
</feature>
<feature type="transmembrane region" description="Helical" evidence="5">
    <location>
        <begin position="79"/>
        <end position="98"/>
    </location>
</feature>
<dbReference type="PANTHER" id="PTHR11040">
    <property type="entry name" value="ZINC/IRON TRANSPORTER"/>
    <property type="match status" value="1"/>
</dbReference>
<dbReference type="Proteomes" id="UP000054498">
    <property type="component" value="Unassembled WGS sequence"/>
</dbReference>
<evidence type="ECO:0000313" key="6">
    <source>
        <dbReference type="EMBL" id="KIZ01859.1"/>
    </source>
</evidence>
<keyword evidence="3 5" id="KW-1133">Transmembrane helix</keyword>
<organism evidence="6 7">
    <name type="scientific">Monoraphidium neglectum</name>
    <dbReference type="NCBI Taxonomy" id="145388"/>
    <lineage>
        <taxon>Eukaryota</taxon>
        <taxon>Viridiplantae</taxon>
        <taxon>Chlorophyta</taxon>
        <taxon>core chlorophytes</taxon>
        <taxon>Chlorophyceae</taxon>
        <taxon>CS clade</taxon>
        <taxon>Sphaeropleales</taxon>
        <taxon>Selenastraceae</taxon>
        <taxon>Monoraphidium</taxon>
    </lineage>
</organism>
<dbReference type="RefSeq" id="XP_013900878.1">
    <property type="nucleotide sequence ID" value="XM_014045424.1"/>
</dbReference>
<feature type="transmembrane region" description="Helical" evidence="5">
    <location>
        <begin position="211"/>
        <end position="236"/>
    </location>
</feature>
<feature type="transmembrane region" description="Helical" evidence="5">
    <location>
        <begin position="17"/>
        <end position="37"/>
    </location>
</feature>
<accession>A0A0D2L3T9</accession>
<proteinExistence type="predicted"/>
<name>A0A0D2L3T9_9CHLO</name>
<dbReference type="PANTHER" id="PTHR11040:SF44">
    <property type="entry name" value="PROTEIN ZNTC-RELATED"/>
    <property type="match status" value="1"/>
</dbReference>
<keyword evidence="2 5" id="KW-0812">Transmembrane</keyword>
<dbReference type="OrthoDB" id="448280at2759"/>
<gene>
    <name evidence="6" type="ORF">MNEG_6102</name>
</gene>
<dbReference type="GeneID" id="25738978"/>
<keyword evidence="4 5" id="KW-0472">Membrane</keyword>
<feature type="transmembrane region" description="Helical" evidence="5">
    <location>
        <begin position="313"/>
        <end position="336"/>
    </location>
</feature>
<dbReference type="GO" id="GO:0005385">
    <property type="term" value="F:zinc ion transmembrane transporter activity"/>
    <property type="evidence" value="ECO:0007669"/>
    <property type="project" value="TreeGrafter"/>
</dbReference>